<dbReference type="Proteomes" id="UP001378956">
    <property type="component" value="Unassembled WGS sequence"/>
</dbReference>
<dbReference type="SUPFAM" id="SSF53613">
    <property type="entry name" value="Ribokinase-like"/>
    <property type="match status" value="1"/>
</dbReference>
<keyword evidence="1" id="KW-0808">Transferase</keyword>
<name>A0ABU8NUV6_9SPHI</name>
<evidence type="ECO:0000259" key="3">
    <source>
        <dbReference type="Pfam" id="PF00294"/>
    </source>
</evidence>
<comment type="caution">
    <text evidence="4">The sequence shown here is derived from an EMBL/GenBank/DDBJ whole genome shotgun (WGS) entry which is preliminary data.</text>
</comment>
<dbReference type="Gene3D" id="3.40.1190.20">
    <property type="match status" value="1"/>
</dbReference>
<dbReference type="Pfam" id="PF00294">
    <property type="entry name" value="PfkB"/>
    <property type="match status" value="1"/>
</dbReference>
<dbReference type="EMBL" id="JBBEUB010000011">
    <property type="protein sequence ID" value="MEJ2905282.1"/>
    <property type="molecule type" value="Genomic_DNA"/>
</dbReference>
<evidence type="ECO:0000256" key="2">
    <source>
        <dbReference type="ARBA" id="ARBA00022777"/>
    </source>
</evidence>
<dbReference type="PANTHER" id="PTHR10584:SF166">
    <property type="entry name" value="RIBOKINASE"/>
    <property type="match status" value="1"/>
</dbReference>
<dbReference type="PANTHER" id="PTHR10584">
    <property type="entry name" value="SUGAR KINASE"/>
    <property type="match status" value="1"/>
</dbReference>
<dbReference type="InterPro" id="IPR029056">
    <property type="entry name" value="Ribokinase-like"/>
</dbReference>
<dbReference type="InterPro" id="IPR011611">
    <property type="entry name" value="PfkB_dom"/>
</dbReference>
<keyword evidence="5" id="KW-1185">Reference proteome</keyword>
<proteinExistence type="predicted"/>
<accession>A0ABU8NUV6</accession>
<sequence>MKNGILVGGNWIIDQVKVIDAFPEEEKLVNILTEYSSNGGSAYNILKGMAKLKAGFPLYGLGLVGDDDRGDYIIKECKDLGIDASRIQKAPNTATSYTDVMTVKGTGKRTFFHQRGANAMLDMAHFDFSSSTAKVFHLGYLLLLDKLDLVETDGETRAAKVLKSAKENGLITSADIVSEKSDRFKELIPSSLKYIDYLFVNEFEAGMISGIQTVDDKGEILLNNCYKAAAELIRMGVNKWVILHFPSGVIAVDHQGDALFQASIDLPEGKIEGAVGAGDAFAAGVLMGVHHNQAMGSCLELGVCAAASSLFAATSSDGITSSAECLRLKQLYGFRK</sequence>
<feature type="domain" description="Carbohydrate kinase PfkB" evidence="3">
    <location>
        <begin position="19"/>
        <end position="309"/>
    </location>
</feature>
<evidence type="ECO:0000313" key="5">
    <source>
        <dbReference type="Proteomes" id="UP001378956"/>
    </source>
</evidence>
<reference evidence="4 5" key="1">
    <citation type="submission" date="2024-03" db="EMBL/GenBank/DDBJ databases">
        <title>Sequence of Lycoming College Course Isolates.</title>
        <authorList>
            <person name="Plotts O."/>
            <person name="Newman J."/>
        </authorList>
    </citation>
    <scope>NUCLEOTIDE SEQUENCE [LARGE SCALE GENOMIC DNA]</scope>
    <source>
        <strain evidence="4 5">CJB-3</strain>
    </source>
</reference>
<dbReference type="RefSeq" id="WP_288882765.1">
    <property type="nucleotide sequence ID" value="NZ_CBFGNQ010000009.1"/>
</dbReference>
<protein>
    <submittedName>
        <fullName evidence="4">Carbohydrate kinase family protein</fullName>
    </submittedName>
</protein>
<evidence type="ECO:0000256" key="1">
    <source>
        <dbReference type="ARBA" id="ARBA00022679"/>
    </source>
</evidence>
<gene>
    <name evidence="4" type="ORF">WAE58_22740</name>
</gene>
<keyword evidence="2 4" id="KW-0418">Kinase</keyword>
<organism evidence="4 5">
    <name type="scientific">Pedobacter panaciterrae</name>
    <dbReference type="NCBI Taxonomy" id="363849"/>
    <lineage>
        <taxon>Bacteria</taxon>
        <taxon>Pseudomonadati</taxon>
        <taxon>Bacteroidota</taxon>
        <taxon>Sphingobacteriia</taxon>
        <taxon>Sphingobacteriales</taxon>
        <taxon>Sphingobacteriaceae</taxon>
        <taxon>Pedobacter</taxon>
    </lineage>
</organism>
<dbReference type="GO" id="GO:0016301">
    <property type="term" value="F:kinase activity"/>
    <property type="evidence" value="ECO:0007669"/>
    <property type="project" value="UniProtKB-KW"/>
</dbReference>
<evidence type="ECO:0000313" key="4">
    <source>
        <dbReference type="EMBL" id="MEJ2905282.1"/>
    </source>
</evidence>